<dbReference type="EMBL" id="CP045232">
    <property type="protein sequence ID" value="QFS52880.1"/>
    <property type="molecule type" value="Genomic_DNA"/>
</dbReference>
<dbReference type="KEGG" id="nsh:GXM_10144"/>
<dbReference type="RefSeq" id="WP_152592966.1">
    <property type="nucleotide sequence ID" value="NZ_CP045232.1"/>
</dbReference>
<dbReference type="AlphaFoldDB" id="A0A5P8WJY1"/>
<reference evidence="1 2" key="1">
    <citation type="submission" date="2019-10" db="EMBL/GenBank/DDBJ databases">
        <title>Genomic and transcriptomic insights into the perfect genentic adaptation of a filamentous nitrogen-fixing cyanobacterium to rice fields.</title>
        <authorList>
            <person name="Chen Z."/>
        </authorList>
    </citation>
    <scope>NUCLEOTIDE SEQUENCE [LARGE SCALE GENOMIC DNA]</scope>
    <source>
        <strain evidence="1">CCNUC1</strain>
    </source>
</reference>
<name>A0A5P8WJY1_9NOSO</name>
<sequence length="401" mass="45756">MIAAVALQGQTQPKKPQFFMATPEELKQGYKAKIFSAEAYLYCLVKAKRAEGWKWSVKVKEFCAEWEIAESTFYWALSKLRAKNKIFWRPNDNTVVIWWDKEVAEMANAHSSDLPNSPNPDTAIALPDVREPLQDVREQFPDVREPLQDVRERNPQALTVAESHNASYSLQIYPEKNTDFKEEVCVFSEKLLEKDPECGQQNEGLGLAAPISNTEIGQVANRISDEGLGLAAPISNTEIGQVANKISNEGLGFAPPVRKTSQKQEWVCPGTDEEKNQFLIFKGELLVAAKQCKPVEARTAALSWANHKPEAANLLWEDWQREKVQDANRSTAYETVPEFGRMPEQEHAEVLEKFINHTKQEFLNLCWWHEHWLEFACRQFRVGKDLIPGLTPEIIKQIKAY</sequence>
<evidence type="ECO:0000313" key="1">
    <source>
        <dbReference type="EMBL" id="QFS52880.1"/>
    </source>
</evidence>
<proteinExistence type="predicted"/>
<dbReference type="Proteomes" id="UP000326678">
    <property type="component" value="Chromosome pGXM05"/>
</dbReference>
<accession>A0A5P8WJY1</accession>
<gene>
    <name evidence="1" type="ORF">GXM_10144</name>
</gene>
<protein>
    <submittedName>
        <fullName evidence="1">Uncharacterized protein</fullName>
    </submittedName>
</protein>
<organism evidence="1 2">
    <name type="scientific">Nostoc sphaeroides CCNUC1</name>
    <dbReference type="NCBI Taxonomy" id="2653204"/>
    <lineage>
        <taxon>Bacteria</taxon>
        <taxon>Bacillati</taxon>
        <taxon>Cyanobacteriota</taxon>
        <taxon>Cyanophyceae</taxon>
        <taxon>Nostocales</taxon>
        <taxon>Nostocaceae</taxon>
        <taxon>Nostoc</taxon>
    </lineage>
</organism>
<keyword evidence="2" id="KW-1185">Reference proteome</keyword>
<evidence type="ECO:0000313" key="2">
    <source>
        <dbReference type="Proteomes" id="UP000326678"/>
    </source>
</evidence>